<dbReference type="PRINTS" id="PR00411">
    <property type="entry name" value="PNDRDTASEI"/>
</dbReference>
<dbReference type="SUPFAM" id="SSF51905">
    <property type="entry name" value="FAD/NAD(P)-binding domain"/>
    <property type="match status" value="2"/>
</dbReference>
<keyword evidence="5" id="KW-0521">NADP</keyword>
<dbReference type="KEGG" id="aalt:CC77DRAFT_1048721"/>
<keyword evidence="6" id="KW-0560">Oxidoreductase</keyword>
<name>A0A177DVD6_ALTAL</name>
<evidence type="ECO:0000256" key="1">
    <source>
        <dbReference type="ARBA" id="ARBA00001974"/>
    </source>
</evidence>
<dbReference type="GO" id="GO:0004499">
    <property type="term" value="F:N,N-dimethylaniline monooxygenase activity"/>
    <property type="evidence" value="ECO:0007669"/>
    <property type="project" value="InterPro"/>
</dbReference>
<evidence type="ECO:0000313" key="9">
    <source>
        <dbReference type="Proteomes" id="UP000077248"/>
    </source>
</evidence>
<dbReference type="OMA" id="QGNWILQ"/>
<gene>
    <name evidence="8" type="ORF">CC77DRAFT_1048721</name>
</gene>
<keyword evidence="3" id="KW-0285">Flavoprotein</keyword>
<evidence type="ECO:0000256" key="6">
    <source>
        <dbReference type="ARBA" id="ARBA00023002"/>
    </source>
</evidence>
<reference evidence="8 9" key="1">
    <citation type="submission" date="2016-05" db="EMBL/GenBank/DDBJ databases">
        <title>Comparative analysis of secretome profiles of manganese(II)-oxidizing ascomycete fungi.</title>
        <authorList>
            <consortium name="DOE Joint Genome Institute"/>
            <person name="Zeiner C.A."/>
            <person name="Purvine S.O."/>
            <person name="Zink E.M."/>
            <person name="Wu S."/>
            <person name="Pasa-Tolic L."/>
            <person name="Chaput D.L."/>
            <person name="Haridas S."/>
            <person name="Grigoriev I.V."/>
            <person name="Santelli C.M."/>
            <person name="Hansel C.M."/>
        </authorList>
    </citation>
    <scope>NUCLEOTIDE SEQUENCE [LARGE SCALE GENOMIC DNA]</scope>
    <source>
        <strain evidence="8 9">SRC1lrK2f</strain>
    </source>
</reference>
<comment type="similarity">
    <text evidence="2">Belongs to the FAD-binding monooxygenase family.</text>
</comment>
<dbReference type="VEuPathDB" id="FungiDB:CC77DRAFT_1048721"/>
<keyword evidence="9" id="KW-1185">Reference proteome</keyword>
<dbReference type="GO" id="GO:0050660">
    <property type="term" value="F:flavin adenine dinucleotide binding"/>
    <property type="evidence" value="ECO:0007669"/>
    <property type="project" value="InterPro"/>
</dbReference>
<dbReference type="EMBL" id="KV441474">
    <property type="protein sequence ID" value="OAG22749.1"/>
    <property type="molecule type" value="Genomic_DNA"/>
</dbReference>
<dbReference type="InterPro" id="IPR036188">
    <property type="entry name" value="FAD/NAD-bd_sf"/>
</dbReference>
<evidence type="ECO:0000256" key="4">
    <source>
        <dbReference type="ARBA" id="ARBA00022827"/>
    </source>
</evidence>
<dbReference type="PANTHER" id="PTHR43098:SF3">
    <property type="entry name" value="L-ORNITHINE N(5)-MONOOXYGENASE-RELATED"/>
    <property type="match status" value="1"/>
</dbReference>
<dbReference type="PANTHER" id="PTHR43098">
    <property type="entry name" value="L-ORNITHINE N(5)-MONOOXYGENASE-RELATED"/>
    <property type="match status" value="1"/>
</dbReference>
<dbReference type="RefSeq" id="XP_018388170.1">
    <property type="nucleotide sequence ID" value="XM_018527551.1"/>
</dbReference>
<dbReference type="InterPro" id="IPR050775">
    <property type="entry name" value="FAD-binding_Monooxygenases"/>
</dbReference>
<protein>
    <submittedName>
        <fullName evidence="8">Cyclopentanone 1,2-monooxygenase</fullName>
    </submittedName>
</protein>
<sequence length="616" mass="69608">MHATLQGFESFACICAIRHPLYEPNPAPSKAGIPLINDNQNVNGSLFARSEPCTNVRRLTAQRVKNLSLNGRSNGANGTNGTQVKELDALVVGAGFGGVYQLKVIRDAGYSVKLVEHGSDYGGVWYWNRYPGARVDSAIPHYEFSDPALWKDWTWKQRFPGSEELRAYFSHVAKVWDLRKDTQFNTFVSSARWSDDEAKWTVKTKAGETYRVKFLLLNTGFAAKRYIPDWKGLDSFKGTLLHPSYWPHEELNLRGKKVAVVGTGSTGIQLAQELSDVAGHLTVFQRTPNMSLPMGQVDYDLPKQALPKPEYPKLFAERPDSFSGFSFNFLPKSTFDDTPEQRLKTYEELWNEGDFKFWLATYYDMLFTKEANREAYNFWRDKTRAKINDTKVADILAPMEQPYAFGCKRISLENKYFEMYNKPNVSLIDISEKGTPIQEITEKGIRTADKEHEFDYIISATGYDAITGGLKQIDIRGPSGESLSEHWKDGAKTYLGMSVAGFPNMFFTYGPQAPTALCNGPTCAELQGNWILQTMNHMKEKSLRKVVAQKESEDQWKELIWKLANASLLPSVDSWYMGTNIPGKAREPLIYLGGVPTYYKTIKETAANGYTGFDLS</sequence>
<keyword evidence="4" id="KW-0274">FAD</keyword>
<proteinExistence type="inferred from homology"/>
<keyword evidence="7 8" id="KW-0503">Monooxygenase</keyword>
<dbReference type="Proteomes" id="UP000077248">
    <property type="component" value="Unassembled WGS sequence"/>
</dbReference>
<dbReference type="GeneID" id="29113145"/>
<evidence type="ECO:0000256" key="2">
    <source>
        <dbReference type="ARBA" id="ARBA00010139"/>
    </source>
</evidence>
<organism evidence="8 9">
    <name type="scientific">Alternaria alternata</name>
    <name type="common">Alternaria rot fungus</name>
    <name type="synonym">Torula alternata</name>
    <dbReference type="NCBI Taxonomy" id="5599"/>
    <lineage>
        <taxon>Eukaryota</taxon>
        <taxon>Fungi</taxon>
        <taxon>Dikarya</taxon>
        <taxon>Ascomycota</taxon>
        <taxon>Pezizomycotina</taxon>
        <taxon>Dothideomycetes</taxon>
        <taxon>Pleosporomycetidae</taxon>
        <taxon>Pleosporales</taxon>
        <taxon>Pleosporineae</taxon>
        <taxon>Pleosporaceae</taxon>
        <taxon>Alternaria</taxon>
        <taxon>Alternaria sect. Alternaria</taxon>
        <taxon>Alternaria alternata complex</taxon>
    </lineage>
</organism>
<dbReference type="Gene3D" id="3.50.50.60">
    <property type="entry name" value="FAD/NAD(P)-binding domain"/>
    <property type="match status" value="3"/>
</dbReference>
<dbReference type="Pfam" id="PF00743">
    <property type="entry name" value="FMO-like"/>
    <property type="match status" value="1"/>
</dbReference>
<dbReference type="GO" id="GO:0050661">
    <property type="term" value="F:NADP binding"/>
    <property type="evidence" value="ECO:0007669"/>
    <property type="project" value="InterPro"/>
</dbReference>
<evidence type="ECO:0000256" key="7">
    <source>
        <dbReference type="ARBA" id="ARBA00023033"/>
    </source>
</evidence>
<dbReference type="InterPro" id="IPR020946">
    <property type="entry name" value="Flavin_mOase-like"/>
</dbReference>
<comment type="cofactor">
    <cofactor evidence="1">
        <name>FAD</name>
        <dbReference type="ChEBI" id="CHEBI:57692"/>
    </cofactor>
</comment>
<evidence type="ECO:0000256" key="5">
    <source>
        <dbReference type="ARBA" id="ARBA00022857"/>
    </source>
</evidence>
<evidence type="ECO:0000256" key="3">
    <source>
        <dbReference type="ARBA" id="ARBA00022630"/>
    </source>
</evidence>
<evidence type="ECO:0000313" key="8">
    <source>
        <dbReference type="EMBL" id="OAG22749.1"/>
    </source>
</evidence>
<accession>A0A177DVD6</accession>
<dbReference type="AlphaFoldDB" id="A0A177DVD6"/>